<dbReference type="EMBL" id="JAAAIL010001511">
    <property type="protein sequence ID" value="KAG0268553.1"/>
    <property type="molecule type" value="Genomic_DNA"/>
</dbReference>
<dbReference type="Gene3D" id="1.25.40.10">
    <property type="entry name" value="Tetratricopeptide repeat domain"/>
    <property type="match status" value="2"/>
</dbReference>
<dbReference type="InterPro" id="IPR006597">
    <property type="entry name" value="Sel1-like"/>
</dbReference>
<evidence type="ECO:0000313" key="4">
    <source>
        <dbReference type="Proteomes" id="UP001194580"/>
    </source>
</evidence>
<organism evidence="3 4">
    <name type="scientific">Linnemannia exigua</name>
    <dbReference type="NCBI Taxonomy" id="604196"/>
    <lineage>
        <taxon>Eukaryota</taxon>
        <taxon>Fungi</taxon>
        <taxon>Fungi incertae sedis</taxon>
        <taxon>Mucoromycota</taxon>
        <taxon>Mortierellomycotina</taxon>
        <taxon>Mortierellomycetes</taxon>
        <taxon>Mortierellales</taxon>
        <taxon>Mortierellaceae</taxon>
        <taxon>Linnemannia</taxon>
    </lineage>
</organism>
<keyword evidence="4" id="KW-1185">Reference proteome</keyword>
<dbReference type="InterPro" id="IPR050767">
    <property type="entry name" value="Sel1_AlgK"/>
</dbReference>
<evidence type="ECO:0000256" key="2">
    <source>
        <dbReference type="SAM" id="MobiDB-lite"/>
    </source>
</evidence>
<reference evidence="3" key="1">
    <citation type="journal article" date="2020" name="Fungal Divers.">
        <title>Resolving the Mortierellaceae phylogeny through synthesis of multi-gene phylogenetics and phylogenomics.</title>
        <authorList>
            <person name="Vandepol N."/>
            <person name="Liber J."/>
            <person name="Desiro A."/>
            <person name="Na H."/>
            <person name="Kennedy M."/>
            <person name="Barry K."/>
            <person name="Grigoriev I.V."/>
            <person name="Miller A.N."/>
            <person name="O'Donnell K."/>
            <person name="Stajich J.E."/>
            <person name="Bonito G."/>
        </authorList>
    </citation>
    <scope>NUCLEOTIDE SEQUENCE</scope>
    <source>
        <strain evidence="3">NRRL 28262</strain>
    </source>
</reference>
<name>A0AAD4D7N8_9FUNG</name>
<evidence type="ECO:0000313" key="3">
    <source>
        <dbReference type="EMBL" id="KAG0268553.1"/>
    </source>
</evidence>
<gene>
    <name evidence="3" type="ORF">BGZ95_002420</name>
</gene>
<feature type="region of interest" description="Disordered" evidence="2">
    <location>
        <begin position="231"/>
        <end position="253"/>
    </location>
</feature>
<dbReference type="PANTHER" id="PTHR11102">
    <property type="entry name" value="SEL-1-LIKE PROTEIN"/>
    <property type="match status" value="1"/>
</dbReference>
<dbReference type="Pfam" id="PF08238">
    <property type="entry name" value="Sel1"/>
    <property type="match status" value="7"/>
</dbReference>
<proteinExistence type="inferred from homology"/>
<accession>A0AAD4D7N8</accession>
<dbReference type="Proteomes" id="UP001194580">
    <property type="component" value="Unassembled WGS sequence"/>
</dbReference>
<comment type="similarity">
    <text evidence="1">Belongs to the sel-1 family.</text>
</comment>
<evidence type="ECO:0008006" key="5">
    <source>
        <dbReference type="Google" id="ProtNLM"/>
    </source>
</evidence>
<protein>
    <recommendedName>
        <fullName evidence="5">HCP-like protein</fullName>
    </recommendedName>
</protein>
<dbReference type="SMART" id="SM00671">
    <property type="entry name" value="SEL1"/>
    <property type="match status" value="7"/>
</dbReference>
<sequence length="373" mass="41289">LQRIEQLSSQYSKYDPIAALSTPSQITIPRIQNRQTPEKLTQQACAKQLALERVMAIIKTLAAKVNLESLHAKGDGSPEDFTKALGCYLKAVGQGHAQAQLGVGDLFTSGKEVPQDSLMAMIWYLRAAEQGHMVAQFKVAKAYEEGSDGVSQYHTQASQWFLKAAEQGHGEAQVALGDRYRKGRGLHRNSRIAMDWYLKAAEQKDHAQAQFKIGLMYLQHKYFEQALHLDQGDGDSVQDNNNGGPKQDGDHGIPKDEDKALHWFLKASHQGLADAQFAVTYLLLRAYNPKDASSSSAFTIAEWCRKAADQNHAPAQIYMGFLYRSGIGVPVDRTLASEWLHKAVGRSGGWAELNLYLYAEHHGVPPDGSTVRE</sequence>
<dbReference type="AlphaFoldDB" id="A0AAD4D7N8"/>
<comment type="caution">
    <text evidence="3">The sequence shown here is derived from an EMBL/GenBank/DDBJ whole genome shotgun (WGS) entry which is preliminary data.</text>
</comment>
<feature type="non-terminal residue" evidence="3">
    <location>
        <position position="1"/>
    </location>
</feature>
<dbReference type="PANTHER" id="PTHR11102:SF160">
    <property type="entry name" value="ERAD-ASSOCIATED E3 UBIQUITIN-PROTEIN LIGASE COMPONENT HRD3"/>
    <property type="match status" value="1"/>
</dbReference>
<dbReference type="InterPro" id="IPR011990">
    <property type="entry name" value="TPR-like_helical_dom_sf"/>
</dbReference>
<evidence type="ECO:0000256" key="1">
    <source>
        <dbReference type="ARBA" id="ARBA00038101"/>
    </source>
</evidence>
<dbReference type="SUPFAM" id="SSF81901">
    <property type="entry name" value="HCP-like"/>
    <property type="match status" value="1"/>
</dbReference>